<proteinExistence type="predicted"/>
<keyword evidence="2" id="KW-1185">Reference proteome</keyword>
<sequence length="85" mass="9688">MKEQEERVPTGTADGALSPERLSICTWSGYVIRDDTCTLTLAPALTLPETDAFIPADWRSFSAPRFVTIRSYRRVLFLSLFFHTF</sequence>
<comment type="caution">
    <text evidence="1">The sequence shown here is derived from an EMBL/GenBank/DDBJ whole genome shotgun (WGS) entry which is preliminary data.</text>
</comment>
<dbReference type="AlphaFoldDB" id="A0AAV4PDT1"/>
<gene>
    <name evidence="1" type="ORF">CEXT_463491</name>
</gene>
<dbReference type="Proteomes" id="UP001054945">
    <property type="component" value="Unassembled WGS sequence"/>
</dbReference>
<reference evidence="1 2" key="1">
    <citation type="submission" date="2021-06" db="EMBL/GenBank/DDBJ databases">
        <title>Caerostris extrusa draft genome.</title>
        <authorList>
            <person name="Kono N."/>
            <person name="Arakawa K."/>
        </authorList>
    </citation>
    <scope>NUCLEOTIDE SEQUENCE [LARGE SCALE GENOMIC DNA]</scope>
</reference>
<protein>
    <submittedName>
        <fullName evidence="1">Uncharacterized protein</fullName>
    </submittedName>
</protein>
<evidence type="ECO:0000313" key="2">
    <source>
        <dbReference type="Proteomes" id="UP001054945"/>
    </source>
</evidence>
<dbReference type="EMBL" id="BPLR01004308">
    <property type="protein sequence ID" value="GIX93881.1"/>
    <property type="molecule type" value="Genomic_DNA"/>
</dbReference>
<evidence type="ECO:0000313" key="1">
    <source>
        <dbReference type="EMBL" id="GIX93881.1"/>
    </source>
</evidence>
<accession>A0AAV4PDT1</accession>
<name>A0AAV4PDT1_CAEEX</name>
<organism evidence="1 2">
    <name type="scientific">Caerostris extrusa</name>
    <name type="common">Bark spider</name>
    <name type="synonym">Caerostris bankana</name>
    <dbReference type="NCBI Taxonomy" id="172846"/>
    <lineage>
        <taxon>Eukaryota</taxon>
        <taxon>Metazoa</taxon>
        <taxon>Ecdysozoa</taxon>
        <taxon>Arthropoda</taxon>
        <taxon>Chelicerata</taxon>
        <taxon>Arachnida</taxon>
        <taxon>Araneae</taxon>
        <taxon>Araneomorphae</taxon>
        <taxon>Entelegynae</taxon>
        <taxon>Araneoidea</taxon>
        <taxon>Araneidae</taxon>
        <taxon>Caerostris</taxon>
    </lineage>
</organism>